<comment type="similarity">
    <text evidence="2">Belongs to the glycosyl hydrolase 20 family.</text>
</comment>
<dbReference type="Proteomes" id="UP000719766">
    <property type="component" value="Unassembled WGS sequence"/>
</dbReference>
<dbReference type="EC" id="3.2.1.52" evidence="3"/>
<comment type="caution">
    <text evidence="6">The sequence shown here is derived from an EMBL/GenBank/DDBJ whole genome shotgun (WGS) entry which is preliminary data.</text>
</comment>
<dbReference type="EMBL" id="JABBWE010000011">
    <property type="protein sequence ID" value="KAG1799269.1"/>
    <property type="molecule type" value="Genomic_DNA"/>
</dbReference>
<dbReference type="Pfam" id="PF00728">
    <property type="entry name" value="Glyco_hydro_20"/>
    <property type="match status" value="1"/>
</dbReference>
<dbReference type="RefSeq" id="XP_041163668.1">
    <property type="nucleotide sequence ID" value="XM_041305997.1"/>
</dbReference>
<keyword evidence="4" id="KW-0378">Hydrolase</keyword>
<gene>
    <name evidence="6" type="ORF">HD556DRAFT_1439675</name>
</gene>
<feature type="domain" description="Glycoside hydrolase family 20 catalytic" evidence="5">
    <location>
        <begin position="25"/>
        <end position="67"/>
    </location>
</feature>
<evidence type="ECO:0000313" key="7">
    <source>
        <dbReference type="Proteomes" id="UP000719766"/>
    </source>
</evidence>
<accession>A0A9P7DNQ9</accession>
<keyword evidence="7" id="KW-1185">Reference proteome</keyword>
<dbReference type="SUPFAM" id="SSF51445">
    <property type="entry name" value="(Trans)glycosidases"/>
    <property type="match status" value="1"/>
</dbReference>
<dbReference type="Gene3D" id="3.20.20.80">
    <property type="entry name" value="Glycosidases"/>
    <property type="match status" value="1"/>
</dbReference>
<evidence type="ECO:0000256" key="3">
    <source>
        <dbReference type="ARBA" id="ARBA00012663"/>
    </source>
</evidence>
<dbReference type="AlphaFoldDB" id="A0A9P7DNQ9"/>
<sequence>MVDNGSLPQSTRASLFRAILLGWTNDVQYIVQCAAARDIDVMMEIDTHGHAAIIVTTYTEYVASFHASPWTNFANEPPAG</sequence>
<comment type="catalytic activity">
    <reaction evidence="1">
        <text>Hydrolysis of terminal non-reducing N-acetyl-D-hexosamine residues in N-acetyl-beta-D-hexosaminides.</text>
        <dbReference type="EC" id="3.2.1.52"/>
    </reaction>
</comment>
<dbReference type="GeneID" id="64599761"/>
<reference evidence="6" key="1">
    <citation type="journal article" date="2020" name="New Phytol.">
        <title>Comparative genomics reveals dynamic genome evolution in host specialist ectomycorrhizal fungi.</title>
        <authorList>
            <person name="Lofgren L.A."/>
            <person name="Nguyen N.H."/>
            <person name="Vilgalys R."/>
            <person name="Ruytinx J."/>
            <person name="Liao H.L."/>
            <person name="Branco S."/>
            <person name="Kuo A."/>
            <person name="LaButti K."/>
            <person name="Lipzen A."/>
            <person name="Andreopoulos W."/>
            <person name="Pangilinan J."/>
            <person name="Riley R."/>
            <person name="Hundley H."/>
            <person name="Na H."/>
            <person name="Barry K."/>
            <person name="Grigoriev I.V."/>
            <person name="Stajich J.E."/>
            <person name="Kennedy P.G."/>
        </authorList>
    </citation>
    <scope>NUCLEOTIDE SEQUENCE</scope>
    <source>
        <strain evidence="6">S12</strain>
    </source>
</reference>
<organism evidence="6 7">
    <name type="scientific">Suillus plorans</name>
    <dbReference type="NCBI Taxonomy" id="116603"/>
    <lineage>
        <taxon>Eukaryota</taxon>
        <taxon>Fungi</taxon>
        <taxon>Dikarya</taxon>
        <taxon>Basidiomycota</taxon>
        <taxon>Agaricomycotina</taxon>
        <taxon>Agaricomycetes</taxon>
        <taxon>Agaricomycetidae</taxon>
        <taxon>Boletales</taxon>
        <taxon>Suillineae</taxon>
        <taxon>Suillaceae</taxon>
        <taxon>Suillus</taxon>
    </lineage>
</organism>
<dbReference type="OrthoDB" id="428480at2759"/>
<dbReference type="InterPro" id="IPR015883">
    <property type="entry name" value="Glyco_hydro_20_cat"/>
</dbReference>
<proteinExistence type="inferred from homology"/>
<evidence type="ECO:0000256" key="4">
    <source>
        <dbReference type="ARBA" id="ARBA00022801"/>
    </source>
</evidence>
<evidence type="ECO:0000256" key="1">
    <source>
        <dbReference type="ARBA" id="ARBA00001231"/>
    </source>
</evidence>
<name>A0A9P7DNQ9_9AGAM</name>
<dbReference type="GO" id="GO:0004563">
    <property type="term" value="F:beta-N-acetylhexosaminidase activity"/>
    <property type="evidence" value="ECO:0007669"/>
    <property type="project" value="UniProtKB-EC"/>
</dbReference>
<dbReference type="InterPro" id="IPR017853">
    <property type="entry name" value="GH"/>
</dbReference>
<evidence type="ECO:0000256" key="2">
    <source>
        <dbReference type="ARBA" id="ARBA00006285"/>
    </source>
</evidence>
<evidence type="ECO:0000259" key="5">
    <source>
        <dbReference type="Pfam" id="PF00728"/>
    </source>
</evidence>
<protein>
    <recommendedName>
        <fullName evidence="3">beta-N-acetylhexosaminidase</fullName>
        <ecNumber evidence="3">3.2.1.52</ecNumber>
    </recommendedName>
</protein>
<dbReference type="GO" id="GO:0005975">
    <property type="term" value="P:carbohydrate metabolic process"/>
    <property type="evidence" value="ECO:0007669"/>
    <property type="project" value="InterPro"/>
</dbReference>
<evidence type="ECO:0000313" key="6">
    <source>
        <dbReference type="EMBL" id="KAG1799269.1"/>
    </source>
</evidence>